<keyword evidence="2" id="KW-1185">Reference proteome</keyword>
<accession>A0A7W4Z659</accession>
<gene>
    <name evidence="1" type="ORF">FHR99_002458</name>
</gene>
<dbReference type="RefSeq" id="WP_281388666.1">
    <property type="nucleotide sequence ID" value="NZ_JACHWY010000003.1"/>
</dbReference>
<evidence type="ECO:0000313" key="1">
    <source>
        <dbReference type="EMBL" id="MBB3048184.1"/>
    </source>
</evidence>
<dbReference type="AlphaFoldDB" id="A0A7W4Z659"/>
<comment type="caution">
    <text evidence="1">The sequence shown here is derived from an EMBL/GenBank/DDBJ whole genome shotgun (WGS) entry which is preliminary data.</text>
</comment>
<organism evidence="1 2">
    <name type="scientific">Litorivivens lipolytica</name>
    <dbReference type="NCBI Taxonomy" id="1524264"/>
    <lineage>
        <taxon>Bacteria</taxon>
        <taxon>Pseudomonadati</taxon>
        <taxon>Pseudomonadota</taxon>
        <taxon>Gammaproteobacteria</taxon>
        <taxon>Litorivivens</taxon>
    </lineage>
</organism>
<evidence type="ECO:0000313" key="2">
    <source>
        <dbReference type="Proteomes" id="UP000537130"/>
    </source>
</evidence>
<reference evidence="1 2" key="1">
    <citation type="submission" date="2020-08" db="EMBL/GenBank/DDBJ databases">
        <title>Genomic Encyclopedia of Type Strains, Phase III (KMG-III): the genomes of soil and plant-associated and newly described type strains.</title>
        <authorList>
            <person name="Whitman W."/>
        </authorList>
    </citation>
    <scope>NUCLEOTIDE SEQUENCE [LARGE SCALE GENOMIC DNA]</scope>
    <source>
        <strain evidence="1 2">CECT 8654</strain>
    </source>
</reference>
<sequence length="40" mass="4418">MTMHNPSHPGQILRHRLIEDEAGQKLGSIALISWVVTAIP</sequence>
<name>A0A7W4Z659_9GAMM</name>
<proteinExistence type="predicted"/>
<dbReference type="Proteomes" id="UP000537130">
    <property type="component" value="Unassembled WGS sequence"/>
</dbReference>
<protein>
    <submittedName>
        <fullName evidence="1">Plasmid maintenance system antidote protein VapI</fullName>
    </submittedName>
</protein>
<dbReference type="EMBL" id="JACHWY010000003">
    <property type="protein sequence ID" value="MBB3048184.1"/>
    <property type="molecule type" value="Genomic_DNA"/>
</dbReference>